<evidence type="ECO:0000313" key="12">
    <source>
        <dbReference type="EMBL" id="KAJ3998075.1"/>
    </source>
</evidence>
<dbReference type="PROSITE" id="PS01359">
    <property type="entry name" value="ZF_PHD_1"/>
    <property type="match status" value="1"/>
</dbReference>
<dbReference type="PANTHER" id="PTHR10333">
    <property type="entry name" value="INHIBITOR OF GROWTH PROTEIN"/>
    <property type="match status" value="1"/>
</dbReference>
<evidence type="ECO:0000313" key="13">
    <source>
        <dbReference type="Proteomes" id="UP001163828"/>
    </source>
</evidence>
<feature type="compositionally biased region" description="Basic residues" evidence="10">
    <location>
        <begin position="273"/>
        <end position="282"/>
    </location>
</feature>
<evidence type="ECO:0000256" key="3">
    <source>
        <dbReference type="ARBA" id="ARBA00022723"/>
    </source>
</evidence>
<comment type="similarity">
    <text evidence="2 8">Belongs to the ING family.</text>
</comment>
<accession>A0ABQ8QHT0</accession>
<keyword evidence="13" id="KW-1185">Reference proteome</keyword>
<dbReference type="InterPro" id="IPR019787">
    <property type="entry name" value="Znf_PHD-finger"/>
</dbReference>
<evidence type="ECO:0000256" key="6">
    <source>
        <dbReference type="ARBA" id="ARBA00023242"/>
    </source>
</evidence>
<dbReference type="SMART" id="SM00249">
    <property type="entry name" value="PHD"/>
    <property type="match status" value="1"/>
</dbReference>
<keyword evidence="5 8" id="KW-0862">Zinc</keyword>
<evidence type="ECO:0000256" key="7">
    <source>
        <dbReference type="PROSITE-ProRule" id="PRU00146"/>
    </source>
</evidence>
<dbReference type="InterPro" id="IPR024610">
    <property type="entry name" value="ING_N_histone-binding"/>
</dbReference>
<dbReference type="EMBL" id="MU790567">
    <property type="protein sequence ID" value="KAJ3998075.1"/>
    <property type="molecule type" value="Genomic_DNA"/>
</dbReference>
<comment type="caution">
    <text evidence="12">The sequence shown here is derived from an EMBL/GenBank/DDBJ whole genome shotgun (WGS) entry which is preliminary data.</text>
</comment>
<dbReference type="InterPro" id="IPR019786">
    <property type="entry name" value="Zinc_finger_PHD-type_CS"/>
</dbReference>
<name>A0ABQ8QHT0_9AGAR</name>
<protein>
    <recommendedName>
        <fullName evidence="8">Chromatin modification-related protein</fullName>
    </recommendedName>
</protein>
<dbReference type="SUPFAM" id="SSF57903">
    <property type="entry name" value="FYVE/PHD zinc finger"/>
    <property type="match status" value="1"/>
</dbReference>
<dbReference type="Pfam" id="PF12998">
    <property type="entry name" value="ING"/>
    <property type="match status" value="1"/>
</dbReference>
<sequence length="358" mass="39598">MSMSRKRRRSQAFPASEEDTIAYQTEEVVLTEEELEARRLEKEQETWETVKEEHFEIIDQVPLTLHRQYTLMGELDQQTHGYLDDLAPLLQKYVAYRRNLVAGASSIPSAPIVLSAPASSSNISAPPFPKTPLRSAVPASVLNSRPSTPLSLPVERIKPPETGKEILSHVAWLAEELVGAAQEKVNLARAAHDYISRQIQVLGQSIKEQEASIALGIRPGTQLAPILLPDVAPPSRWTKNTAGGLVLDDDDEPVEKNPTTLGIPADEAEKQTKRSTRSRKGKQSGADQSMSLKITLPAMYDNRLYCYCNKPSDGEMVACDNGNCANQWFHISCTGLSQLPDESETWYCDDCDPDKSPS</sequence>
<dbReference type="InterPro" id="IPR028651">
    <property type="entry name" value="ING_fam"/>
</dbReference>
<keyword evidence="4 7" id="KW-0863">Zinc-finger</keyword>
<keyword evidence="8" id="KW-0156">Chromatin regulator</keyword>
<dbReference type="InterPro" id="IPR001965">
    <property type="entry name" value="Znf_PHD"/>
</dbReference>
<comment type="subunit">
    <text evidence="8">Component of an histone acetyltransferase complex. Interacts with H3K4me3 and to a lesser extent with H3K4me2.</text>
</comment>
<dbReference type="SMART" id="SM01408">
    <property type="entry name" value="ING"/>
    <property type="match status" value="1"/>
</dbReference>
<comment type="function">
    <text evidence="8">Component of an histone acetyltransferase complex.</text>
</comment>
<keyword evidence="9" id="KW-0175">Coiled coil</keyword>
<dbReference type="Gene3D" id="3.30.40.10">
    <property type="entry name" value="Zinc/RING finger domain, C3HC4 (zinc finger)"/>
    <property type="match status" value="1"/>
</dbReference>
<dbReference type="Gene3D" id="6.10.140.1740">
    <property type="match status" value="1"/>
</dbReference>
<dbReference type="InterPro" id="IPR011011">
    <property type="entry name" value="Znf_FYVE_PHD"/>
</dbReference>
<evidence type="ECO:0000256" key="8">
    <source>
        <dbReference type="RuleBase" id="RU361213"/>
    </source>
</evidence>
<evidence type="ECO:0000259" key="11">
    <source>
        <dbReference type="PROSITE" id="PS50016"/>
    </source>
</evidence>
<dbReference type="InterPro" id="IPR013083">
    <property type="entry name" value="Znf_RING/FYVE/PHD"/>
</dbReference>
<evidence type="ECO:0000256" key="4">
    <source>
        <dbReference type="ARBA" id="ARBA00022771"/>
    </source>
</evidence>
<evidence type="ECO:0000256" key="10">
    <source>
        <dbReference type="SAM" id="MobiDB-lite"/>
    </source>
</evidence>
<organism evidence="12 13">
    <name type="scientific">Lentinula boryana</name>
    <dbReference type="NCBI Taxonomy" id="40481"/>
    <lineage>
        <taxon>Eukaryota</taxon>
        <taxon>Fungi</taxon>
        <taxon>Dikarya</taxon>
        <taxon>Basidiomycota</taxon>
        <taxon>Agaricomycotina</taxon>
        <taxon>Agaricomycetes</taxon>
        <taxon>Agaricomycetidae</taxon>
        <taxon>Agaricales</taxon>
        <taxon>Marasmiineae</taxon>
        <taxon>Omphalotaceae</taxon>
        <taxon>Lentinula</taxon>
    </lineage>
</organism>
<evidence type="ECO:0000256" key="1">
    <source>
        <dbReference type="ARBA" id="ARBA00004123"/>
    </source>
</evidence>
<gene>
    <name evidence="12" type="ORF">F5050DRAFT_1747602</name>
</gene>
<proteinExistence type="inferred from homology"/>
<reference evidence="12" key="1">
    <citation type="submission" date="2022-08" db="EMBL/GenBank/DDBJ databases">
        <authorList>
            <consortium name="DOE Joint Genome Institute"/>
            <person name="Min B."/>
            <person name="Riley R."/>
            <person name="Sierra-Patev S."/>
            <person name="Naranjo-Ortiz M."/>
            <person name="Looney B."/>
            <person name="Konkel Z."/>
            <person name="Slot J.C."/>
            <person name="Sakamoto Y."/>
            <person name="Steenwyk J.L."/>
            <person name="Rokas A."/>
            <person name="Carro J."/>
            <person name="Camarero S."/>
            <person name="Ferreira P."/>
            <person name="Molpeceres G."/>
            <person name="Ruiz-Duenas F.J."/>
            <person name="Serrano A."/>
            <person name="Henrissat B."/>
            <person name="Drula E."/>
            <person name="Hughes K.W."/>
            <person name="Mata J.L."/>
            <person name="Ishikawa N.K."/>
            <person name="Vargas-Isla R."/>
            <person name="Ushijima S."/>
            <person name="Smith C.A."/>
            <person name="Ahrendt S."/>
            <person name="Andreopoulos W."/>
            <person name="He G."/>
            <person name="Labutti K."/>
            <person name="Lipzen A."/>
            <person name="Ng V."/>
            <person name="Sandor L."/>
            <person name="Barry K."/>
            <person name="Martinez A.T."/>
            <person name="Xiao Y."/>
            <person name="Gibbons J.G."/>
            <person name="Terashima K."/>
            <person name="Hibbett D.S."/>
            <person name="Grigoriev I.V."/>
        </authorList>
    </citation>
    <scope>NUCLEOTIDE SEQUENCE</scope>
    <source>
        <strain evidence="12">TFB10827</strain>
    </source>
</reference>
<comment type="domain">
    <text evidence="8">The PHD-type zinc finger mediates the binding to H3K4me3.</text>
</comment>
<dbReference type="CDD" id="cd15505">
    <property type="entry name" value="PHD_ING"/>
    <property type="match status" value="1"/>
</dbReference>
<dbReference type="PROSITE" id="PS50016">
    <property type="entry name" value="ZF_PHD_2"/>
    <property type="match status" value="1"/>
</dbReference>
<evidence type="ECO:0000256" key="2">
    <source>
        <dbReference type="ARBA" id="ARBA00010210"/>
    </source>
</evidence>
<evidence type="ECO:0000256" key="9">
    <source>
        <dbReference type="SAM" id="Coils"/>
    </source>
</evidence>
<feature type="coiled-coil region" evidence="9">
    <location>
        <begin position="23"/>
        <end position="50"/>
    </location>
</feature>
<keyword evidence="3 8" id="KW-0479">Metal-binding</keyword>
<keyword evidence="6 8" id="KW-0539">Nucleus</keyword>
<feature type="region of interest" description="Disordered" evidence="10">
    <location>
        <begin position="239"/>
        <end position="290"/>
    </location>
</feature>
<dbReference type="Proteomes" id="UP001163828">
    <property type="component" value="Unassembled WGS sequence"/>
</dbReference>
<comment type="subcellular location">
    <subcellularLocation>
        <location evidence="1 8">Nucleus</location>
    </subcellularLocation>
</comment>
<evidence type="ECO:0000256" key="5">
    <source>
        <dbReference type="ARBA" id="ARBA00022833"/>
    </source>
</evidence>
<feature type="domain" description="PHD-type" evidence="11">
    <location>
        <begin position="303"/>
        <end position="354"/>
    </location>
</feature>